<evidence type="ECO:0000256" key="8">
    <source>
        <dbReference type="ARBA" id="ARBA00032729"/>
    </source>
</evidence>
<keyword evidence="7" id="KW-0119">Carbohydrate metabolism</keyword>
<organism evidence="14 15">
    <name type="scientific">Armadillidium nasatum</name>
    <dbReference type="NCBI Taxonomy" id="96803"/>
    <lineage>
        <taxon>Eukaryota</taxon>
        <taxon>Metazoa</taxon>
        <taxon>Ecdysozoa</taxon>
        <taxon>Arthropoda</taxon>
        <taxon>Crustacea</taxon>
        <taxon>Multicrustacea</taxon>
        <taxon>Malacostraca</taxon>
        <taxon>Eumalacostraca</taxon>
        <taxon>Peracarida</taxon>
        <taxon>Isopoda</taxon>
        <taxon>Oniscidea</taxon>
        <taxon>Crinocheta</taxon>
        <taxon>Armadillidiidae</taxon>
        <taxon>Armadillidium</taxon>
    </lineage>
</organism>
<feature type="binding site" evidence="11">
    <location>
        <position position="235"/>
    </location>
    <ligand>
        <name>beta-D-galactose</name>
        <dbReference type="ChEBI" id="CHEBI:27667"/>
    </ligand>
</feature>
<evidence type="ECO:0000256" key="5">
    <source>
        <dbReference type="ARBA" id="ARBA00021023"/>
    </source>
</evidence>
<evidence type="ECO:0000256" key="12">
    <source>
        <dbReference type="PIRSR" id="PIRSR005096-3"/>
    </source>
</evidence>
<dbReference type="PANTHER" id="PTHR10091:SF0">
    <property type="entry name" value="GALACTOSE MUTAROTASE"/>
    <property type="match status" value="1"/>
</dbReference>
<dbReference type="UniPathway" id="UPA00214"/>
<dbReference type="Pfam" id="PF01263">
    <property type="entry name" value="Aldose_epim"/>
    <property type="match status" value="2"/>
</dbReference>
<feature type="chain" id="PRO_5024305211" description="Galactose mutarotase" evidence="13">
    <location>
        <begin position="28"/>
        <end position="316"/>
    </location>
</feature>
<keyword evidence="6" id="KW-0413">Isomerase</keyword>
<reference evidence="14 15" key="1">
    <citation type="journal article" date="2019" name="PLoS Biol.">
        <title>Sex chromosomes control vertical transmission of feminizing Wolbachia symbionts in an isopod.</title>
        <authorList>
            <person name="Becking T."/>
            <person name="Chebbi M.A."/>
            <person name="Giraud I."/>
            <person name="Moumen B."/>
            <person name="Laverre T."/>
            <person name="Caubet Y."/>
            <person name="Peccoud J."/>
            <person name="Gilbert C."/>
            <person name="Cordaux R."/>
        </authorList>
    </citation>
    <scope>NUCLEOTIDE SEQUENCE [LARGE SCALE GENOMIC DNA]</scope>
    <source>
        <strain evidence="14">ANa2</strain>
        <tissue evidence="14">Whole body excluding digestive tract and cuticle</tissue>
    </source>
</reference>
<dbReference type="GO" id="GO:0033499">
    <property type="term" value="P:galactose catabolic process via UDP-galactose, Leloir pathway"/>
    <property type="evidence" value="ECO:0007669"/>
    <property type="project" value="TreeGrafter"/>
</dbReference>
<dbReference type="SUPFAM" id="SSF74650">
    <property type="entry name" value="Galactose mutarotase-like"/>
    <property type="match status" value="1"/>
</dbReference>
<sequence>MHCINVHLYFDLSLIILSMGVTKEVFGKIKNPKTGKETEAFRYTLSSAKGVIIKVLSIGATLSSVELPDRNGRSNHVVLGFDSVDDYVKKNYIGNTIGRFANRIKSGKFELGGKSYQLTVNNNGNHLHGGETGWDKVSYSLEEDGGLHIDFQAMSSNPTPINLTNHAFFNLAGHDKGQKGLFEHDFQVLADSYLPVTNDSIPTGVIEPVSGTPFDLRKTRNAQDVMSKAPNEGYDHCFCFTTKKRGELGLAAVFSHPPSGRKLEVFTTEPGLQVYTGNFMPKDSKEMVGRGNIPYTYQGAFCLEPQNYPDAVNKDL</sequence>
<feature type="active site" description="Proton acceptor" evidence="10">
    <location>
        <position position="304"/>
    </location>
</feature>
<comment type="function">
    <text evidence="9">Mutarotase that catalyzes the interconversion of beta-D-galactose and alpha-D-galactose during galactose metabolism. Beta-D-galactose is metabolized in the liver into glucose 1-phosphate, the primary metabolic fuel, by the action of four enzymes that constitute the Leloir pathway: GALM, GALK1 (galactokinase), GALT (galactose-1-phosphate uridylyltransferase) and GALE (UDP-galactose-4'-epimerase). Involved in the maintenance of the equilibrium between the beta- and alpha-anomers of galactose, therefore ensuring a sufficient supply of the alpha-anomer for GALK1. Also active on D-glucose although shows a preference for galactose over glucose.</text>
</comment>
<evidence type="ECO:0000256" key="2">
    <source>
        <dbReference type="ARBA" id="ARBA00004947"/>
    </source>
</evidence>
<dbReference type="InterPro" id="IPR015443">
    <property type="entry name" value="Aldose_1-epimerase"/>
</dbReference>
<feature type="binding site" evidence="12">
    <location>
        <begin position="102"/>
        <end position="103"/>
    </location>
    <ligand>
        <name>beta-D-galactose</name>
        <dbReference type="ChEBI" id="CHEBI:27667"/>
    </ligand>
</feature>
<evidence type="ECO:0000256" key="7">
    <source>
        <dbReference type="ARBA" id="ARBA00023277"/>
    </source>
</evidence>
<proteinExistence type="inferred from homology"/>
<comment type="pathway">
    <text evidence="2">Carbohydrate metabolism; galactose metabolism.</text>
</comment>
<dbReference type="InterPro" id="IPR014718">
    <property type="entry name" value="GH-type_carb-bd"/>
</dbReference>
<dbReference type="GO" id="GO:0006006">
    <property type="term" value="P:glucose metabolic process"/>
    <property type="evidence" value="ECO:0007669"/>
    <property type="project" value="TreeGrafter"/>
</dbReference>
<dbReference type="AlphaFoldDB" id="A0A5N5T2I5"/>
<comment type="catalytic activity">
    <reaction evidence="1">
        <text>alpha-D-galactose = beta-D-galactose</text>
        <dbReference type="Rhea" id="RHEA:28675"/>
        <dbReference type="ChEBI" id="CHEBI:27667"/>
        <dbReference type="ChEBI" id="CHEBI:28061"/>
        <dbReference type="EC" id="5.1.3.3"/>
    </reaction>
    <physiologicalReaction direction="right-to-left" evidence="1">
        <dbReference type="Rhea" id="RHEA:28677"/>
    </physiologicalReaction>
</comment>
<feature type="active site" description="Proton donor" evidence="10">
    <location>
        <position position="166"/>
    </location>
</feature>
<evidence type="ECO:0000256" key="10">
    <source>
        <dbReference type="PIRSR" id="PIRSR005096-1"/>
    </source>
</evidence>
<comment type="pathway">
    <text evidence="3">Carbohydrate metabolism; hexose metabolism.</text>
</comment>
<feature type="signal peptide" evidence="13">
    <location>
        <begin position="1"/>
        <end position="27"/>
    </location>
</feature>
<evidence type="ECO:0000256" key="9">
    <source>
        <dbReference type="ARBA" id="ARBA00045743"/>
    </source>
</evidence>
<dbReference type="GO" id="GO:0030246">
    <property type="term" value="F:carbohydrate binding"/>
    <property type="evidence" value="ECO:0007669"/>
    <property type="project" value="InterPro"/>
</dbReference>
<gene>
    <name evidence="14" type="primary">Galm</name>
    <name evidence="14" type="ORF">Anas_09307</name>
</gene>
<evidence type="ECO:0000256" key="1">
    <source>
        <dbReference type="ARBA" id="ARBA00001712"/>
    </source>
</evidence>
<dbReference type="GO" id="GO:0004034">
    <property type="term" value="F:aldose 1-epimerase activity"/>
    <property type="evidence" value="ECO:0007669"/>
    <property type="project" value="UniProtKB-EC"/>
</dbReference>
<dbReference type="InterPro" id="IPR011013">
    <property type="entry name" value="Gal_mutarotase_sf_dom"/>
</dbReference>
<dbReference type="InterPro" id="IPR008183">
    <property type="entry name" value="Aldose_1/G6P_1-epimerase"/>
</dbReference>
<evidence type="ECO:0000256" key="6">
    <source>
        <dbReference type="ARBA" id="ARBA00023235"/>
    </source>
</evidence>
<evidence type="ECO:0000256" key="13">
    <source>
        <dbReference type="SAM" id="SignalP"/>
    </source>
</evidence>
<comment type="similarity">
    <text evidence="4">Belongs to the aldose epimerase family.</text>
</comment>
<dbReference type="PANTHER" id="PTHR10091">
    <property type="entry name" value="ALDOSE-1-EPIMERASE"/>
    <property type="match status" value="1"/>
</dbReference>
<dbReference type="PIRSF" id="PIRSF005096">
    <property type="entry name" value="GALM"/>
    <property type="match status" value="1"/>
</dbReference>
<dbReference type="Proteomes" id="UP000326759">
    <property type="component" value="Unassembled WGS sequence"/>
</dbReference>
<dbReference type="Gene3D" id="2.70.98.10">
    <property type="match status" value="2"/>
</dbReference>
<evidence type="ECO:0000313" key="15">
    <source>
        <dbReference type="Proteomes" id="UP000326759"/>
    </source>
</evidence>
<dbReference type="InterPro" id="IPR047215">
    <property type="entry name" value="Galactose_mutarotase-like"/>
</dbReference>
<evidence type="ECO:0000256" key="3">
    <source>
        <dbReference type="ARBA" id="ARBA00005028"/>
    </source>
</evidence>
<name>A0A5N5T2I5_9CRUS</name>
<dbReference type="OrthoDB" id="274691at2759"/>
<keyword evidence="15" id="KW-1185">Reference proteome</keyword>
<comment type="caution">
    <text evidence="14">The sequence shown here is derived from an EMBL/GenBank/DDBJ whole genome shotgun (WGS) entry which is preliminary data.</text>
</comment>
<evidence type="ECO:0000256" key="11">
    <source>
        <dbReference type="PIRSR" id="PIRSR005096-2"/>
    </source>
</evidence>
<evidence type="ECO:0000256" key="4">
    <source>
        <dbReference type="ARBA" id="ARBA00006206"/>
    </source>
</evidence>
<dbReference type="EMBL" id="SEYY01013001">
    <property type="protein sequence ID" value="KAB7500704.1"/>
    <property type="molecule type" value="Genomic_DNA"/>
</dbReference>
<accession>A0A5N5T2I5</accession>
<dbReference type="UniPathway" id="UPA00242"/>
<keyword evidence="13" id="KW-0732">Signal</keyword>
<evidence type="ECO:0000313" key="14">
    <source>
        <dbReference type="EMBL" id="KAB7500704.1"/>
    </source>
</evidence>
<protein>
    <recommendedName>
        <fullName evidence="5">Galactose mutarotase</fullName>
    </recommendedName>
    <alternativeName>
        <fullName evidence="8">Aldose 1-epimerase</fullName>
    </alternativeName>
</protein>
<dbReference type="CDD" id="cd09019">
    <property type="entry name" value="galactose_mutarotase_like"/>
    <property type="match status" value="1"/>
</dbReference>